<comment type="subcellular location">
    <subcellularLocation>
        <location evidence="1">Cell membrane</location>
        <topology evidence="1">Multi-pass membrane protein</topology>
    </subcellularLocation>
</comment>
<dbReference type="PANTHER" id="PTHR32507">
    <property type="entry name" value="NA(+)/H(+) ANTIPORTER 1"/>
    <property type="match status" value="1"/>
</dbReference>
<dbReference type="PANTHER" id="PTHR32507:SF8">
    <property type="entry name" value="CNH1P"/>
    <property type="match status" value="1"/>
</dbReference>
<keyword evidence="5 9" id="KW-0812">Transmembrane</keyword>
<protein>
    <submittedName>
        <fullName evidence="11">Na+/H+ antiporter</fullName>
    </submittedName>
</protein>
<feature type="transmembrane region" description="Helical" evidence="9">
    <location>
        <begin position="188"/>
        <end position="210"/>
    </location>
</feature>
<dbReference type="STRING" id="1758689.SGUI_2283"/>
<evidence type="ECO:0000313" key="11">
    <source>
        <dbReference type="EMBL" id="ANS79679.1"/>
    </source>
</evidence>
<reference evidence="11 12" key="1">
    <citation type="submission" date="2016-03" db="EMBL/GenBank/DDBJ databases">
        <title>Shallow-sea hydrothermal system.</title>
        <authorList>
            <person name="Tang K."/>
        </authorList>
    </citation>
    <scope>NUCLEOTIDE SEQUENCE [LARGE SCALE GENOMIC DNA]</scope>
    <source>
        <strain evidence="11 12">JLT9</strain>
    </source>
</reference>
<dbReference type="GO" id="GO:0015297">
    <property type="term" value="F:antiporter activity"/>
    <property type="evidence" value="ECO:0007669"/>
    <property type="project" value="UniProtKB-KW"/>
</dbReference>
<feature type="transmembrane region" description="Helical" evidence="9">
    <location>
        <begin position="245"/>
        <end position="262"/>
    </location>
</feature>
<feature type="transmembrane region" description="Helical" evidence="9">
    <location>
        <begin position="158"/>
        <end position="176"/>
    </location>
</feature>
<dbReference type="OrthoDB" id="4174405at2"/>
<feature type="transmembrane region" description="Helical" evidence="9">
    <location>
        <begin position="49"/>
        <end position="71"/>
    </location>
</feature>
<keyword evidence="3" id="KW-0050">Antiport</keyword>
<dbReference type="Proteomes" id="UP000092482">
    <property type="component" value="Chromosome"/>
</dbReference>
<dbReference type="KEGG" id="serj:SGUI_2283"/>
<dbReference type="InterPro" id="IPR038770">
    <property type="entry name" value="Na+/solute_symporter_sf"/>
</dbReference>
<evidence type="ECO:0000256" key="9">
    <source>
        <dbReference type="SAM" id="Phobius"/>
    </source>
</evidence>
<accession>A0A1B1NE12</accession>
<dbReference type="PATRIC" id="fig|1758689.4.peg.2378"/>
<feature type="transmembrane region" description="Helical" evidence="9">
    <location>
        <begin position="274"/>
        <end position="292"/>
    </location>
</feature>
<sequence length="421" mass="42571">MNSGALLAITLLPLAWALVARRLRSSPLTGPLVMAAAGVALGPQGLDVLALDVGAAEVAGPLTVALVVVLFSDAARLDLSTLRRSGRLAARLLVVGLPLGIVAGALAALGVMPSLTLAAAVVLAVAVVPTDAALGLAVVEDERVPPAVRQGLNVESGLNDGIAVPLFVLAVAGAAGELSTVPEAVTTFLTVIGVAVVTGGVVGAVGVRLLELSDRAGWSSASWRSVATVLLAPAAYALADVLGGSGFVAAFVAGMALAATARGPVEELTRGSEAVGHLLTLLAFLLFGAAVLSPALERITWPMLAFAVLALTLTRLVPVAIALLGARYSLPTVLFVGWFGPRGLASVIFAAELVDRAEFAQAEVVATAIITTVALSVVAHGVTAAPWARRYAAVARRHPGDAPEHEDVMVVRSGRTLPHSP</sequence>
<proteinExistence type="predicted"/>
<dbReference type="InterPro" id="IPR006153">
    <property type="entry name" value="Cation/H_exchanger_TM"/>
</dbReference>
<evidence type="ECO:0000256" key="3">
    <source>
        <dbReference type="ARBA" id="ARBA00022449"/>
    </source>
</evidence>
<organism evidence="11 12">
    <name type="scientific">Serinicoccus hydrothermalis</name>
    <dbReference type="NCBI Taxonomy" id="1758689"/>
    <lineage>
        <taxon>Bacteria</taxon>
        <taxon>Bacillati</taxon>
        <taxon>Actinomycetota</taxon>
        <taxon>Actinomycetes</taxon>
        <taxon>Micrococcales</taxon>
        <taxon>Ornithinimicrobiaceae</taxon>
        <taxon>Serinicoccus</taxon>
    </lineage>
</organism>
<feature type="transmembrane region" description="Helical" evidence="9">
    <location>
        <begin position="92"/>
        <end position="111"/>
    </location>
</feature>
<keyword evidence="2" id="KW-0813">Transport</keyword>
<evidence type="ECO:0000256" key="2">
    <source>
        <dbReference type="ARBA" id="ARBA00022448"/>
    </source>
</evidence>
<dbReference type="Pfam" id="PF00999">
    <property type="entry name" value="Na_H_Exchanger"/>
    <property type="match status" value="1"/>
</dbReference>
<evidence type="ECO:0000256" key="1">
    <source>
        <dbReference type="ARBA" id="ARBA00004651"/>
    </source>
</evidence>
<evidence type="ECO:0000256" key="6">
    <source>
        <dbReference type="ARBA" id="ARBA00022989"/>
    </source>
</evidence>
<evidence type="ECO:0000259" key="10">
    <source>
        <dbReference type="Pfam" id="PF00999"/>
    </source>
</evidence>
<name>A0A1B1NE12_9MICO</name>
<dbReference type="EMBL" id="CP014989">
    <property type="protein sequence ID" value="ANS79679.1"/>
    <property type="molecule type" value="Genomic_DNA"/>
</dbReference>
<evidence type="ECO:0000256" key="7">
    <source>
        <dbReference type="ARBA" id="ARBA00023065"/>
    </source>
</evidence>
<feature type="domain" description="Cation/H+ exchanger transmembrane" evidence="10">
    <location>
        <begin position="12"/>
        <end position="389"/>
    </location>
</feature>
<evidence type="ECO:0000313" key="12">
    <source>
        <dbReference type="Proteomes" id="UP000092482"/>
    </source>
</evidence>
<evidence type="ECO:0000256" key="5">
    <source>
        <dbReference type="ARBA" id="ARBA00022692"/>
    </source>
</evidence>
<dbReference type="RefSeq" id="WP_066640348.1">
    <property type="nucleotide sequence ID" value="NZ_CP014989.1"/>
</dbReference>
<keyword evidence="6 9" id="KW-1133">Transmembrane helix</keyword>
<feature type="transmembrane region" description="Helical" evidence="9">
    <location>
        <begin position="117"/>
        <end position="138"/>
    </location>
</feature>
<evidence type="ECO:0000256" key="4">
    <source>
        <dbReference type="ARBA" id="ARBA00022475"/>
    </source>
</evidence>
<feature type="transmembrane region" description="Helical" evidence="9">
    <location>
        <begin position="366"/>
        <end position="388"/>
    </location>
</feature>
<evidence type="ECO:0000256" key="8">
    <source>
        <dbReference type="ARBA" id="ARBA00023136"/>
    </source>
</evidence>
<keyword evidence="4" id="KW-1003">Cell membrane</keyword>
<keyword evidence="8 9" id="KW-0472">Membrane</keyword>
<gene>
    <name evidence="11" type="ORF">SGUI_2283</name>
</gene>
<keyword evidence="7" id="KW-0406">Ion transport</keyword>
<dbReference type="GO" id="GO:0005886">
    <property type="term" value="C:plasma membrane"/>
    <property type="evidence" value="ECO:0007669"/>
    <property type="project" value="UniProtKB-SubCell"/>
</dbReference>
<dbReference type="AlphaFoldDB" id="A0A1B1NE12"/>
<keyword evidence="12" id="KW-1185">Reference proteome</keyword>
<dbReference type="Gene3D" id="1.20.1530.20">
    <property type="match status" value="1"/>
</dbReference>
<feature type="transmembrane region" description="Helical" evidence="9">
    <location>
        <begin position="304"/>
        <end position="326"/>
    </location>
</feature>
<dbReference type="GO" id="GO:1902600">
    <property type="term" value="P:proton transmembrane transport"/>
    <property type="evidence" value="ECO:0007669"/>
    <property type="project" value="InterPro"/>
</dbReference>